<proteinExistence type="predicted"/>
<sequence length="510" mass="59689">MSFDLGQQKKESAVIEDTYPEESPLKMSGIYKDTPREGFKTLQDDQNMPKYNYGAFGNTQEEDVVEDLIKLQSTPGIMAVSERKLKQAHILSKENKYIRFKINDLLAHTNIQMILVKIWKLLLDVQQNYSCSERISIYNCVKQKLDFNNVYDNIIPIIKRGYGRYYNTDYYLTKKPEYKKDYINFERFSFDVISLVGEELIDLSAEEFDAILREMFYCISYLENNSLKLLELDQVESKWERISVKEYLQQHKENDNSTGDNQPKGILNFNVRKDKEKNKLVKEIQSIQARRKPFRMKYFAIENSKRSISKRNKANYSGIGENWRSLEQSRLKYNPQNGSFNRHKRNLPMKRSNVNDYALLKYGMRKADKTFDHGARKNNDYINFSSPIKGGMRGLEETYFTDKSMSHVNNTASILNKMKLKRELNNFNKRHQSVQKCPQLGMGAHQPTHNRTYENNINNTISAKALKYSVKVPKIVRNSPMFTQKNLKIPQIKLTGRGIYKTSQKAFPAV</sequence>
<gene>
    <name evidence="1" type="ORF">ECRASSUSDP1_LOCUS3872</name>
</gene>
<accession>A0AAD1X4C7</accession>
<comment type="caution">
    <text evidence="1">The sequence shown here is derived from an EMBL/GenBank/DDBJ whole genome shotgun (WGS) entry which is preliminary data.</text>
</comment>
<keyword evidence="2" id="KW-1185">Reference proteome</keyword>
<name>A0AAD1X4C7_EUPCR</name>
<dbReference type="EMBL" id="CAMPGE010003705">
    <property type="protein sequence ID" value="CAI2362548.1"/>
    <property type="molecule type" value="Genomic_DNA"/>
</dbReference>
<reference evidence="1" key="1">
    <citation type="submission" date="2023-07" db="EMBL/GenBank/DDBJ databases">
        <authorList>
            <consortium name="AG Swart"/>
            <person name="Singh M."/>
            <person name="Singh A."/>
            <person name="Seah K."/>
            <person name="Emmerich C."/>
        </authorList>
    </citation>
    <scope>NUCLEOTIDE SEQUENCE</scope>
    <source>
        <strain evidence="1">DP1</strain>
    </source>
</reference>
<protein>
    <submittedName>
        <fullName evidence="1">Uncharacterized protein</fullName>
    </submittedName>
</protein>
<organism evidence="1 2">
    <name type="scientific">Euplotes crassus</name>
    <dbReference type="NCBI Taxonomy" id="5936"/>
    <lineage>
        <taxon>Eukaryota</taxon>
        <taxon>Sar</taxon>
        <taxon>Alveolata</taxon>
        <taxon>Ciliophora</taxon>
        <taxon>Intramacronucleata</taxon>
        <taxon>Spirotrichea</taxon>
        <taxon>Hypotrichia</taxon>
        <taxon>Euplotida</taxon>
        <taxon>Euplotidae</taxon>
        <taxon>Moneuplotes</taxon>
    </lineage>
</organism>
<dbReference type="AlphaFoldDB" id="A0AAD1X4C7"/>
<evidence type="ECO:0000313" key="2">
    <source>
        <dbReference type="Proteomes" id="UP001295684"/>
    </source>
</evidence>
<evidence type="ECO:0000313" key="1">
    <source>
        <dbReference type="EMBL" id="CAI2362548.1"/>
    </source>
</evidence>
<dbReference type="Proteomes" id="UP001295684">
    <property type="component" value="Unassembled WGS sequence"/>
</dbReference>